<dbReference type="InterPro" id="IPR001609">
    <property type="entry name" value="Myosin_head_motor_dom-like"/>
</dbReference>
<dbReference type="GO" id="GO:0005524">
    <property type="term" value="F:ATP binding"/>
    <property type="evidence" value="ECO:0007669"/>
    <property type="project" value="UniProtKB-UniRule"/>
</dbReference>
<feature type="domain" description="Myosin motor" evidence="9">
    <location>
        <begin position="55"/>
        <end position="740"/>
    </location>
</feature>
<reference evidence="10" key="1">
    <citation type="submission" date="2021-01" db="EMBL/GenBank/DDBJ databases">
        <authorList>
            <person name="Corre E."/>
            <person name="Pelletier E."/>
            <person name="Niang G."/>
            <person name="Scheremetjew M."/>
            <person name="Finn R."/>
            <person name="Kale V."/>
            <person name="Holt S."/>
            <person name="Cochrane G."/>
            <person name="Meng A."/>
            <person name="Brown T."/>
            <person name="Cohen L."/>
        </authorList>
    </citation>
    <scope>NUCLEOTIDE SEQUENCE</scope>
    <source>
        <strain evidence="10">CCMP3105</strain>
    </source>
</reference>
<accession>A0A7S4SFA2</accession>
<keyword evidence="4 6" id="KW-0505">Motor protein</keyword>
<evidence type="ECO:0000313" key="10">
    <source>
        <dbReference type="EMBL" id="CAE4643808.1"/>
    </source>
</evidence>
<dbReference type="GO" id="GO:0016459">
    <property type="term" value="C:myosin complex"/>
    <property type="evidence" value="ECO:0007669"/>
    <property type="project" value="UniProtKB-KW"/>
</dbReference>
<dbReference type="GO" id="GO:0051015">
    <property type="term" value="F:actin filament binding"/>
    <property type="evidence" value="ECO:0007669"/>
    <property type="project" value="TreeGrafter"/>
</dbReference>
<dbReference type="Gene3D" id="1.10.10.820">
    <property type="match status" value="1"/>
</dbReference>
<dbReference type="PANTHER" id="PTHR13140">
    <property type="entry name" value="MYOSIN"/>
    <property type="match status" value="1"/>
</dbReference>
<dbReference type="CDD" id="cd00124">
    <property type="entry name" value="MYSc"/>
    <property type="match status" value="1"/>
</dbReference>
<evidence type="ECO:0000256" key="2">
    <source>
        <dbReference type="ARBA" id="ARBA00022840"/>
    </source>
</evidence>
<feature type="binding site" evidence="6">
    <location>
        <begin position="150"/>
        <end position="157"/>
    </location>
    <ligand>
        <name>ATP</name>
        <dbReference type="ChEBI" id="CHEBI:30616"/>
    </ligand>
</feature>
<evidence type="ECO:0000259" key="9">
    <source>
        <dbReference type="PROSITE" id="PS51456"/>
    </source>
</evidence>
<dbReference type="Gene3D" id="1.20.58.530">
    <property type="match status" value="1"/>
</dbReference>
<dbReference type="InterPro" id="IPR027417">
    <property type="entry name" value="P-loop_NTPase"/>
</dbReference>
<dbReference type="InterPro" id="IPR038185">
    <property type="entry name" value="MyTH4_dom_sf"/>
</dbReference>
<evidence type="ECO:0000256" key="4">
    <source>
        <dbReference type="ARBA" id="ARBA00023175"/>
    </source>
</evidence>
<evidence type="ECO:0008006" key="11">
    <source>
        <dbReference type="Google" id="ProtNLM"/>
    </source>
</evidence>
<dbReference type="GO" id="GO:0000146">
    <property type="term" value="F:microfilament motor activity"/>
    <property type="evidence" value="ECO:0007669"/>
    <property type="project" value="TreeGrafter"/>
</dbReference>
<dbReference type="EMBL" id="HBNR01069660">
    <property type="protein sequence ID" value="CAE4643808.1"/>
    <property type="molecule type" value="Transcribed_RNA"/>
</dbReference>
<dbReference type="Gene3D" id="1.20.5.4820">
    <property type="match status" value="1"/>
</dbReference>
<dbReference type="GO" id="GO:0007015">
    <property type="term" value="P:actin filament organization"/>
    <property type="evidence" value="ECO:0007669"/>
    <property type="project" value="TreeGrafter"/>
</dbReference>
<dbReference type="GO" id="GO:0016020">
    <property type="term" value="C:membrane"/>
    <property type="evidence" value="ECO:0007669"/>
    <property type="project" value="TreeGrafter"/>
</dbReference>
<evidence type="ECO:0000256" key="5">
    <source>
        <dbReference type="ARBA" id="ARBA00023203"/>
    </source>
</evidence>
<dbReference type="Gene3D" id="1.25.40.530">
    <property type="entry name" value="MyTH4 domain"/>
    <property type="match status" value="1"/>
</dbReference>
<feature type="region of interest" description="Actin-binding" evidence="6">
    <location>
        <begin position="607"/>
        <end position="629"/>
    </location>
</feature>
<dbReference type="FunFam" id="1.10.10.820:FF:000001">
    <property type="entry name" value="Myosin heavy chain"/>
    <property type="match status" value="1"/>
</dbReference>
<dbReference type="Gene3D" id="1.20.120.720">
    <property type="entry name" value="Myosin VI head, motor domain, U50 subdomain"/>
    <property type="match status" value="1"/>
</dbReference>
<keyword evidence="2 6" id="KW-0067">ATP-binding</keyword>
<dbReference type="PROSITE" id="PS51456">
    <property type="entry name" value="MYOSIN_MOTOR"/>
    <property type="match status" value="1"/>
</dbReference>
<evidence type="ECO:0000256" key="3">
    <source>
        <dbReference type="ARBA" id="ARBA00023123"/>
    </source>
</evidence>
<organism evidence="10">
    <name type="scientific">Alexandrium monilatum</name>
    <dbReference type="NCBI Taxonomy" id="311494"/>
    <lineage>
        <taxon>Eukaryota</taxon>
        <taxon>Sar</taxon>
        <taxon>Alveolata</taxon>
        <taxon>Dinophyceae</taxon>
        <taxon>Gonyaulacales</taxon>
        <taxon>Pyrocystaceae</taxon>
        <taxon>Alexandrium</taxon>
    </lineage>
</organism>
<evidence type="ECO:0000259" key="8">
    <source>
        <dbReference type="PROSITE" id="PS51016"/>
    </source>
</evidence>
<proteinExistence type="inferred from homology"/>
<dbReference type="Pfam" id="PF00063">
    <property type="entry name" value="Myosin_head"/>
    <property type="match status" value="1"/>
</dbReference>
<gene>
    <name evidence="10" type="ORF">AMON00008_LOCUS49364</name>
</gene>
<dbReference type="PRINTS" id="PR00193">
    <property type="entry name" value="MYOSINHEAVY"/>
</dbReference>
<keyword evidence="1 6" id="KW-0547">Nucleotide-binding</keyword>
<dbReference type="PANTHER" id="PTHR13140:SF550">
    <property type="entry name" value="MYOSIN-IIIB ISOFORM X1"/>
    <property type="match status" value="1"/>
</dbReference>
<comment type="similarity">
    <text evidence="6">Belongs to the TRAFAC class myosin-kinesin ATPase superfamily. Myosin family.</text>
</comment>
<feature type="region of interest" description="Disordered" evidence="7">
    <location>
        <begin position="963"/>
        <end position="999"/>
    </location>
</feature>
<evidence type="ECO:0000256" key="1">
    <source>
        <dbReference type="ARBA" id="ARBA00022741"/>
    </source>
</evidence>
<dbReference type="SUPFAM" id="SSF52540">
    <property type="entry name" value="P-loop containing nucleoside triphosphate hydrolases"/>
    <property type="match status" value="1"/>
</dbReference>
<protein>
    <recommendedName>
        <fullName evidence="11">Myosin motor domain-containing protein</fullName>
    </recommendedName>
</protein>
<feature type="compositionally biased region" description="Basic and acidic residues" evidence="7">
    <location>
        <begin position="963"/>
        <end position="981"/>
    </location>
</feature>
<dbReference type="PROSITE" id="PS51016">
    <property type="entry name" value="MYTH4"/>
    <property type="match status" value="1"/>
</dbReference>
<keyword evidence="5 6" id="KW-0009">Actin-binding</keyword>
<sequence length="1670" mass="186460">MDRYWVPHPELVFAPCHLESRGGKDAIFKDPDQKQVTCPNDKVDTLPKVSQAQLVGVENICTLDEVNEAAVLHCVRTRYGKEIIYTNVAKILIAVNPFKQLPIFSAQRLEKYLKGTDSADLPPHIYGTGLDAIAGLRRGDKKNQAVFISGESGAGKTESTKLVLSYVAEALGGSEGGIQDKIMRTNPILEAFGNAMTVRNNNSSRFGKWLQMMVTGSMKVKGCAVVDYLLELTRVCNQGEKERNYHVFFMLIYSRKDELLKSLHIREPQDYNYLKHAQMKAPGVDDLKCFEEIKDALDGLGYSRAVQTEIFSLTMGILALGNIEFKDKNDAANVVDMAKLSEAASLLGVKEEALCEPLLTRKITVGKEVTEATRNASQAQAVRDSLARLMYGRLFKWLIAGINEKLTEGGRLDGQFFGVLDIAGFESFEANSLEQLFINLGNEHLQLFFNNHIFKMELDDYKAEGLPIDSTFTFQDNSDIVTLLDSKGGVLAMLDEEVSMPRATDQTFVSKVLKAHGEHKRLAVPKFAGSLKFGIRHFAGEVTYSAEGFLEKNVDKPPDEAPALCKDSSLSVLSKVGREIEIEVAEANSHGGGKKKKTVSSSFRQSLASLMALVNTAEPHFVRCVKPNFEKVPEKFTSKLVMDQLRSSGVFEAVRIRQSGFASRHAFKEFTCRYRCILSRAAQAEVLKGGGEPAAMTAVMADLPNALSAVGGLEAGGLVVGKTKVFAKLAAMKSLERARDLAMAAHALRIQRHYVGFRLRRRLGNARATFGLMNQWCKDNKFYTAPGTQNTALAKYKTLPGIEASVSQIANLLKEAAGLPMEYPRLEHIKKVKSRMENEISVLRQLQSLAASVEVVDIEAALKRAKGLELEGAGEQVDSLSMRAKKLKVQVPLVKAMTNAMEKKDLAMLSEVMESVRKAGLHTRPEDWVSELKGETIAGEVYNLQEDLKAQRKLEDIEKKRKADLRSKMEEQVHEREAKFQEDDEPKEEPAKVEAKSKRRATITGFSPADQDKVKIGLLAACHEFDVASLTEGLATAAAQGMEDCPPLAQAQELFENLQTEAFLITALEEQAGRTSLDTGVAHAVRCVKNLSDHAESLGLAAEAVAKARKGMQREVRQRARKTIRGDIFFKVDMNELDLVEDAFSDLGKFPGLKPADQWRGHRSFLFMSTETDLPARLKHSKNELWEALTQVPPALEKRATVTFHSLLGWMNDRPMPDSQRLGYAQDIVDAAKADAALGDETYVQVMKQLTANPSQRSECEGWKLMLQLCQQVQPSTELNDFVHTFLLKASRSDNNPETNVMARQCIADLNVITAAEPVTDDAQELIPVQVRLIDLTSRKVLAPEGSTLEQLGERAALQLRITDAKDFCFFQMTEGLEMHRLLPDSVPVATLFRKWDTLQKKTGRSTSLLYKRKLLQVGESLQPGDLMHATLTFRQALWDYLHYPIPEDHPFLIEIAVHILQLSYDHFRRYIHEGTLHLEGVLEQLLPEVSLRLEQNRSFWSTQISQRFHSLRNNHVEETRLVKMSRIFTLLQKMKLFGAYYWMGRQKMEVPADFVSIQDAPQQMVQINQRVPEGWYWICVDLYGVRFVSADCGVGQGFQRGFLYNEEAVERLVCWGAKQEHAMFVVMTVNPALPGAGRVPMTLAVKSPAAMDISYAIHSVLTHLGRLPQ</sequence>
<feature type="domain" description="MyTH4" evidence="8">
    <location>
        <begin position="1180"/>
        <end position="1337"/>
    </location>
</feature>
<dbReference type="InterPro" id="IPR000857">
    <property type="entry name" value="MyTH4_dom"/>
</dbReference>
<evidence type="ECO:0000256" key="7">
    <source>
        <dbReference type="SAM" id="MobiDB-lite"/>
    </source>
</evidence>
<evidence type="ECO:0000256" key="6">
    <source>
        <dbReference type="PROSITE-ProRule" id="PRU00782"/>
    </source>
</evidence>
<dbReference type="Gene3D" id="3.40.850.10">
    <property type="entry name" value="Kinesin motor domain"/>
    <property type="match status" value="1"/>
</dbReference>
<dbReference type="SMART" id="SM00242">
    <property type="entry name" value="MYSc"/>
    <property type="match status" value="1"/>
</dbReference>
<keyword evidence="3 6" id="KW-0518">Myosin</keyword>
<dbReference type="InterPro" id="IPR036961">
    <property type="entry name" value="Kinesin_motor_dom_sf"/>
</dbReference>
<dbReference type="Pfam" id="PF00784">
    <property type="entry name" value="MyTH4"/>
    <property type="match status" value="1"/>
</dbReference>
<dbReference type="SMART" id="SM00139">
    <property type="entry name" value="MyTH4"/>
    <property type="match status" value="1"/>
</dbReference>
<name>A0A7S4SFA2_9DINO</name>
<dbReference type="GO" id="GO:0005737">
    <property type="term" value="C:cytoplasm"/>
    <property type="evidence" value="ECO:0007669"/>
    <property type="project" value="TreeGrafter"/>
</dbReference>